<dbReference type="GO" id="GO:0016020">
    <property type="term" value="C:membrane"/>
    <property type="evidence" value="ECO:0007669"/>
    <property type="project" value="UniProtKB-SubCell"/>
</dbReference>
<evidence type="ECO:0000256" key="6">
    <source>
        <dbReference type="ARBA" id="ARBA00022989"/>
    </source>
</evidence>
<accession>I6NJP4</accession>
<evidence type="ECO:0000256" key="5">
    <source>
        <dbReference type="ARBA" id="ARBA00022967"/>
    </source>
</evidence>
<keyword evidence="7" id="KW-0520">NAD</keyword>
<keyword evidence="6" id="KW-1133">Transmembrane helix</keyword>
<dbReference type="InterPro" id="IPR039428">
    <property type="entry name" value="NUOK/Mnh_C1-like"/>
</dbReference>
<comment type="similarity">
    <text evidence="2">Belongs to the complex I subunit 4L family.</text>
</comment>
<proteinExistence type="inferred from homology"/>
<reference evidence="10" key="1">
    <citation type="submission" date="2011-07" db="EMBL/GenBank/DDBJ databases">
        <title>The complete mitochondrial genomes of six heterodont bivalves (Tellinoidea and Solenoidea): extensive gene rearrangements and phylogenetic implications.</title>
        <authorList>
            <person name="Yuan Y."/>
            <person name="Li Q."/>
        </authorList>
    </citation>
    <scope>NUCLEOTIDE SEQUENCE</scope>
</reference>
<evidence type="ECO:0000313" key="10">
    <source>
        <dbReference type="EMBL" id="AEV94282.1"/>
    </source>
</evidence>
<name>I6NJP4_9BIVA</name>
<evidence type="ECO:0000256" key="2">
    <source>
        <dbReference type="ARBA" id="ARBA00010519"/>
    </source>
</evidence>
<keyword evidence="10" id="KW-0496">Mitochondrion</keyword>
<organism evidence="10">
    <name type="scientific">Hiatula diphos</name>
    <name type="common">diphos sanguin</name>
    <dbReference type="NCBI Taxonomy" id="1125681"/>
    <lineage>
        <taxon>Eukaryota</taxon>
        <taxon>Metazoa</taxon>
        <taxon>Spiralia</taxon>
        <taxon>Lophotrochozoa</taxon>
        <taxon>Mollusca</taxon>
        <taxon>Bivalvia</taxon>
        <taxon>Autobranchia</taxon>
        <taxon>Heteroconchia</taxon>
        <taxon>Euheterodonta</taxon>
        <taxon>Imparidentia</taxon>
        <taxon>Neoheterodontei</taxon>
        <taxon>Cardiida</taxon>
        <taxon>Tellinoidea</taxon>
        <taxon>Psammobiidae</taxon>
        <taxon>Hiatula</taxon>
    </lineage>
</organism>
<evidence type="ECO:0000256" key="9">
    <source>
        <dbReference type="ARBA" id="ARBA00031586"/>
    </source>
</evidence>
<protein>
    <recommendedName>
        <fullName evidence="3">NADH-ubiquinone oxidoreductase chain 4L</fullName>
    </recommendedName>
    <alternativeName>
        <fullName evidence="9">NADH dehydrogenase subunit 4L</fullName>
    </alternativeName>
</protein>
<keyword evidence="5" id="KW-1278">Translocase</keyword>
<dbReference type="Pfam" id="PF00420">
    <property type="entry name" value="Oxidored_q2"/>
    <property type="match status" value="1"/>
</dbReference>
<dbReference type="Gene3D" id="1.10.287.3510">
    <property type="match status" value="1"/>
</dbReference>
<evidence type="ECO:0000256" key="4">
    <source>
        <dbReference type="ARBA" id="ARBA00022692"/>
    </source>
</evidence>
<sequence>MITYISMFMFMLSIILIFSQKFHFLSVLLILEIMTLSLFTMSISFFGMGSGVTGSGFALVFLVFGVYEAANGLGLLVSRTRSSGMDQLTGLFVLMFYSSRLLKW</sequence>
<keyword evidence="4" id="KW-0812">Transmembrane</keyword>
<evidence type="ECO:0000256" key="1">
    <source>
        <dbReference type="ARBA" id="ARBA00004141"/>
    </source>
</evidence>
<comment type="subcellular location">
    <subcellularLocation>
        <location evidence="1">Membrane</location>
        <topology evidence="1">Multi-pass membrane protein</topology>
    </subcellularLocation>
</comment>
<geneLocation type="mitochondrion" evidence="10"/>
<evidence type="ECO:0000256" key="3">
    <source>
        <dbReference type="ARBA" id="ARBA00016612"/>
    </source>
</evidence>
<evidence type="ECO:0000256" key="8">
    <source>
        <dbReference type="ARBA" id="ARBA00023136"/>
    </source>
</evidence>
<evidence type="ECO:0000256" key="7">
    <source>
        <dbReference type="ARBA" id="ARBA00023027"/>
    </source>
</evidence>
<dbReference type="AlphaFoldDB" id="I6NJP4"/>
<keyword evidence="8" id="KW-0472">Membrane</keyword>
<gene>
    <name evidence="10" type="primary">nad4l</name>
</gene>
<dbReference type="EMBL" id="JN398363">
    <property type="protein sequence ID" value="AEV94282.1"/>
    <property type="molecule type" value="Genomic_DNA"/>
</dbReference>